<reference evidence="1 2" key="1">
    <citation type="submission" date="2019-06" db="EMBL/GenBank/DDBJ databases">
        <title>Flavobacterium sp. MaA-Y11 from geoumgang.</title>
        <authorList>
            <person name="Jeong S."/>
        </authorList>
    </citation>
    <scope>NUCLEOTIDE SEQUENCE [LARGE SCALE GENOMIC DNA]</scope>
    <source>
        <strain evidence="1 2">MaA-Y11</strain>
    </source>
</reference>
<dbReference type="AlphaFoldDB" id="A0A501QFE1"/>
<comment type="caution">
    <text evidence="1">The sequence shown here is derived from an EMBL/GenBank/DDBJ whole genome shotgun (WGS) entry which is preliminary data.</text>
</comment>
<accession>A0A501QFE1</accession>
<evidence type="ECO:0008006" key="3">
    <source>
        <dbReference type="Google" id="ProtNLM"/>
    </source>
</evidence>
<reference evidence="1 2" key="2">
    <citation type="submission" date="2019-06" db="EMBL/GenBank/DDBJ databases">
        <authorList>
            <person name="Seo Y."/>
        </authorList>
    </citation>
    <scope>NUCLEOTIDE SEQUENCE [LARGE SCALE GENOMIC DNA]</scope>
    <source>
        <strain evidence="1 2">MaA-Y11</strain>
    </source>
</reference>
<evidence type="ECO:0000313" key="1">
    <source>
        <dbReference type="EMBL" id="TPD71092.1"/>
    </source>
</evidence>
<dbReference type="RefSeq" id="WP_139999149.1">
    <property type="nucleotide sequence ID" value="NZ_VFJE01000051.1"/>
</dbReference>
<name>A0A501QFE1_9FLAO</name>
<dbReference type="EMBL" id="VFJE01000051">
    <property type="protein sequence ID" value="TPD71092.1"/>
    <property type="molecule type" value="Genomic_DNA"/>
</dbReference>
<organism evidence="1 2">
    <name type="scientific">Flavobacterium microcysteis</name>
    <dbReference type="NCBI Taxonomy" id="2596891"/>
    <lineage>
        <taxon>Bacteria</taxon>
        <taxon>Pseudomonadati</taxon>
        <taxon>Bacteroidota</taxon>
        <taxon>Flavobacteriia</taxon>
        <taxon>Flavobacteriales</taxon>
        <taxon>Flavobacteriaceae</taxon>
        <taxon>Flavobacterium</taxon>
    </lineage>
</organism>
<protein>
    <recommendedName>
        <fullName evidence="3">UVR domain-containing protein</fullName>
    </recommendedName>
</protein>
<proteinExistence type="predicted"/>
<sequence length="150" mass="17367">MIEIFNNKTNSKITIDDLDVDVQLLPRHYEDIPYVIIELNNIDWVRHSYACKDCKSFRESFGSGDVNWHISYLGKTYRLNMDSLGGDKYPSNQIVSKLSDYQSGTFLTLIFSDIPIETDEIQKLLNKEVDNENYEKACILRDIIKDSTST</sequence>
<dbReference type="Proteomes" id="UP000319175">
    <property type="component" value="Unassembled WGS sequence"/>
</dbReference>
<gene>
    <name evidence="1" type="ORF">FJA49_04115</name>
</gene>
<keyword evidence="2" id="KW-1185">Reference proteome</keyword>
<evidence type="ECO:0000313" key="2">
    <source>
        <dbReference type="Proteomes" id="UP000319175"/>
    </source>
</evidence>